<organism evidence="1 2">
    <name type="scientific">Nonomuraea solani</name>
    <dbReference type="NCBI Taxonomy" id="1144553"/>
    <lineage>
        <taxon>Bacteria</taxon>
        <taxon>Bacillati</taxon>
        <taxon>Actinomycetota</taxon>
        <taxon>Actinomycetes</taxon>
        <taxon>Streptosporangiales</taxon>
        <taxon>Streptosporangiaceae</taxon>
        <taxon>Nonomuraea</taxon>
    </lineage>
</organism>
<gene>
    <name evidence="1" type="ORF">SAMN05444920_11882</name>
</gene>
<dbReference type="RefSeq" id="WP_103962022.1">
    <property type="nucleotide sequence ID" value="NZ_FNVT01000018.1"/>
</dbReference>
<accession>A0A1H6EU10</accession>
<evidence type="ECO:0000313" key="2">
    <source>
        <dbReference type="Proteomes" id="UP000236732"/>
    </source>
</evidence>
<dbReference type="EMBL" id="FNVT01000018">
    <property type="protein sequence ID" value="SEH00893.1"/>
    <property type="molecule type" value="Genomic_DNA"/>
</dbReference>
<sequence length="126" mass="13047">MGRLSCFGLVIAGALVGATLTWGGAAVAARLSGPAITIVKESRQVSKGYLSTNVMCPKGQQAIGGGYAFHGEHSLKNPVTVEVNAPEITSDKPGSVADAWGLFFLNPKSKTITVEVSVMCSPIGWL</sequence>
<dbReference type="Proteomes" id="UP000236732">
    <property type="component" value="Unassembled WGS sequence"/>
</dbReference>
<protein>
    <submittedName>
        <fullName evidence="1">Uncharacterized protein</fullName>
    </submittedName>
</protein>
<evidence type="ECO:0000313" key="1">
    <source>
        <dbReference type="EMBL" id="SEH00893.1"/>
    </source>
</evidence>
<keyword evidence="2" id="KW-1185">Reference proteome</keyword>
<dbReference type="AlphaFoldDB" id="A0A1H6EU10"/>
<name>A0A1H6EU10_9ACTN</name>
<dbReference type="OrthoDB" id="3538491at2"/>
<proteinExistence type="predicted"/>
<reference evidence="1 2" key="1">
    <citation type="submission" date="2016-10" db="EMBL/GenBank/DDBJ databases">
        <authorList>
            <person name="de Groot N.N."/>
        </authorList>
    </citation>
    <scope>NUCLEOTIDE SEQUENCE [LARGE SCALE GENOMIC DNA]</scope>
    <source>
        <strain evidence="1 2">CGMCC 4.7037</strain>
    </source>
</reference>